<evidence type="ECO:0000256" key="6">
    <source>
        <dbReference type="ARBA" id="ARBA00023322"/>
    </source>
</evidence>
<keyword evidence="4" id="KW-0964">Secreted</keyword>
<gene>
    <name evidence="10" type="primary">EDN2</name>
</gene>
<dbReference type="Proteomes" id="UP000002279">
    <property type="component" value="Unplaced"/>
</dbReference>
<comment type="similarity">
    <text evidence="2">Belongs to the endothelin/sarafotoxin family.</text>
</comment>
<reference evidence="10" key="2">
    <citation type="submission" date="2025-09" db="UniProtKB">
        <authorList>
            <consortium name="Ensembl"/>
        </authorList>
    </citation>
    <scope>IDENTIFICATION</scope>
    <source>
        <strain evidence="10">Glennie</strain>
    </source>
</reference>
<name>A0A6I8NV80_ORNAN</name>
<dbReference type="GO" id="GO:0019229">
    <property type="term" value="P:regulation of vasoconstriction"/>
    <property type="evidence" value="ECO:0007669"/>
    <property type="project" value="InterPro"/>
</dbReference>
<dbReference type="Ensembl" id="ENSOANT00000074824.1">
    <property type="protein sequence ID" value="ENSOANP00000044861.1"/>
    <property type="gene ID" value="ENSOANG00000051074.1"/>
</dbReference>
<comment type="subcellular location">
    <subcellularLocation>
        <location evidence="1">Secreted</location>
    </subcellularLocation>
</comment>
<feature type="chain" id="PRO_5026149259" description="Endothelin-2" evidence="8">
    <location>
        <begin position="29"/>
        <end position="193"/>
    </location>
</feature>
<feature type="domain" description="Endothelin-like toxin" evidence="9">
    <location>
        <begin position="94"/>
        <end position="115"/>
    </location>
</feature>
<dbReference type="PANTHER" id="PTHR13874">
    <property type="entry name" value="ENDOTHELIN"/>
    <property type="match status" value="1"/>
</dbReference>
<evidence type="ECO:0000256" key="5">
    <source>
        <dbReference type="ARBA" id="ARBA00022858"/>
    </source>
</evidence>
<dbReference type="GeneTree" id="ENSGT00950000183053"/>
<feature type="signal peptide" evidence="8">
    <location>
        <begin position="1"/>
        <end position="28"/>
    </location>
</feature>
<keyword evidence="6" id="KW-0839">Vasoconstrictor</keyword>
<dbReference type="GO" id="GO:0045987">
    <property type="term" value="P:positive regulation of smooth muscle contraction"/>
    <property type="evidence" value="ECO:0000318"/>
    <property type="project" value="GO_Central"/>
</dbReference>
<protein>
    <recommendedName>
        <fullName evidence="3">Endothelin-2</fullName>
    </recommendedName>
    <alternativeName>
        <fullName evidence="7">Preproendothelin-2</fullName>
    </alternativeName>
</protein>
<accession>A0A6I8NV80</accession>
<dbReference type="GO" id="GO:0014826">
    <property type="term" value="P:vein smooth muscle contraction"/>
    <property type="evidence" value="ECO:0000318"/>
    <property type="project" value="GO_Central"/>
</dbReference>
<dbReference type="Pfam" id="PF00322">
    <property type="entry name" value="Endothelin"/>
    <property type="match status" value="1"/>
</dbReference>
<sequence length="193" mass="21444">MVRLRLLRDRCSAALALLFVLQEGEVRTLPSPKPGLPAAGGQHVRTRRCSCHSFLDKECVYFCHLDIIWVNTPGLIPPYGLGKRPTRNRRSPDRCACAASRDRTCNTFCRASEVGPMVGSPRGQESGLLDGPDWVTEGASEMEKVESGVLDGPCWVTRRRVSDVERCRWGSSIQSLPASCCPCWKQNPGLEEW</sequence>
<dbReference type="PROSITE" id="PS00270">
    <property type="entry name" value="ENDOTHELIN"/>
    <property type="match status" value="2"/>
</dbReference>
<feature type="domain" description="Endothelin-like toxin" evidence="9">
    <location>
        <begin position="48"/>
        <end position="69"/>
    </location>
</feature>
<keyword evidence="5" id="KW-0838">Vasoactive</keyword>
<evidence type="ECO:0000256" key="1">
    <source>
        <dbReference type="ARBA" id="ARBA00004613"/>
    </source>
</evidence>
<proteinExistence type="inferred from homology"/>
<evidence type="ECO:0000256" key="3">
    <source>
        <dbReference type="ARBA" id="ARBA00017756"/>
    </source>
</evidence>
<evidence type="ECO:0000256" key="8">
    <source>
        <dbReference type="SAM" id="SignalP"/>
    </source>
</evidence>
<dbReference type="InterPro" id="IPR020475">
    <property type="entry name" value="Endothelin"/>
</dbReference>
<evidence type="ECO:0000313" key="11">
    <source>
        <dbReference type="Proteomes" id="UP000002279"/>
    </source>
</evidence>
<dbReference type="InterPro" id="IPR001928">
    <property type="entry name" value="Endothln-like_toxin"/>
</dbReference>
<evidence type="ECO:0000256" key="7">
    <source>
        <dbReference type="ARBA" id="ARBA00031940"/>
    </source>
</evidence>
<dbReference type="GO" id="GO:0031708">
    <property type="term" value="F:endothelin B receptor binding"/>
    <property type="evidence" value="ECO:0000318"/>
    <property type="project" value="GO_Central"/>
</dbReference>
<dbReference type="PANTHER" id="PTHR13874:SF9">
    <property type="entry name" value="ENDOTHELIN-2"/>
    <property type="match status" value="1"/>
</dbReference>
<keyword evidence="11" id="KW-1185">Reference proteome</keyword>
<dbReference type="GO" id="GO:0005615">
    <property type="term" value="C:extracellular space"/>
    <property type="evidence" value="ECO:0000318"/>
    <property type="project" value="GO_Central"/>
</dbReference>
<dbReference type="GO" id="GO:0006874">
    <property type="term" value="P:intracellular calcium ion homeostasis"/>
    <property type="evidence" value="ECO:0000318"/>
    <property type="project" value="GO_Central"/>
</dbReference>
<evidence type="ECO:0000256" key="4">
    <source>
        <dbReference type="ARBA" id="ARBA00022525"/>
    </source>
</evidence>
<dbReference type="InterPro" id="IPR019764">
    <property type="entry name" value="Endothelin_toxin_CS"/>
</dbReference>
<dbReference type="Bgee" id="ENSOANG00000051074">
    <property type="expression patterns" value="Expressed in ovary and 5 other cell types or tissues"/>
</dbReference>
<dbReference type="InParanoid" id="A0A6I8NV80"/>
<reference evidence="10" key="1">
    <citation type="submission" date="2025-08" db="UniProtKB">
        <authorList>
            <consortium name="Ensembl"/>
        </authorList>
    </citation>
    <scope>IDENTIFICATION</scope>
    <source>
        <strain evidence="10">Glennie</strain>
    </source>
</reference>
<dbReference type="PRINTS" id="PR00365">
    <property type="entry name" value="ENDOTHELIN"/>
</dbReference>
<dbReference type="SMART" id="SM00272">
    <property type="entry name" value="END"/>
    <property type="match status" value="2"/>
</dbReference>
<organism evidence="10 11">
    <name type="scientific">Ornithorhynchus anatinus</name>
    <name type="common">Duckbill platypus</name>
    <dbReference type="NCBI Taxonomy" id="9258"/>
    <lineage>
        <taxon>Eukaryota</taxon>
        <taxon>Metazoa</taxon>
        <taxon>Chordata</taxon>
        <taxon>Craniata</taxon>
        <taxon>Vertebrata</taxon>
        <taxon>Euteleostomi</taxon>
        <taxon>Mammalia</taxon>
        <taxon>Monotremata</taxon>
        <taxon>Ornithorhynchidae</taxon>
        <taxon>Ornithorhynchus</taxon>
    </lineage>
</organism>
<evidence type="ECO:0000313" key="10">
    <source>
        <dbReference type="Ensembl" id="ENSOANP00000044861.1"/>
    </source>
</evidence>
<evidence type="ECO:0000256" key="2">
    <source>
        <dbReference type="ARBA" id="ARBA00010959"/>
    </source>
</evidence>
<dbReference type="AlphaFoldDB" id="A0A6I8NV80"/>
<dbReference type="GO" id="GO:0005179">
    <property type="term" value="F:hormone activity"/>
    <property type="evidence" value="ECO:0000318"/>
    <property type="project" value="GO_Central"/>
</dbReference>
<keyword evidence="8" id="KW-0732">Signal</keyword>
<evidence type="ECO:0000259" key="9">
    <source>
        <dbReference type="SMART" id="SM00272"/>
    </source>
</evidence>
<dbReference type="GO" id="GO:0003100">
    <property type="term" value="P:regulation of systemic arterial blood pressure by endothelin"/>
    <property type="evidence" value="ECO:0000318"/>
    <property type="project" value="GO_Central"/>
</dbReference>